<comment type="similarity">
    <text evidence="2 7">Belongs to the nonaspanin (TM9SF) (TC 9.A.2) family.</text>
</comment>
<feature type="transmembrane region" description="Helical" evidence="7">
    <location>
        <begin position="585"/>
        <end position="604"/>
    </location>
</feature>
<dbReference type="PANTHER" id="PTHR10766">
    <property type="entry name" value="TRANSMEMBRANE 9 SUPERFAMILY PROTEIN"/>
    <property type="match status" value="1"/>
</dbReference>
<dbReference type="PANTHER" id="PTHR10766:SF111">
    <property type="entry name" value="TRANSMEMBRANE 9 SUPERFAMILY MEMBER 2"/>
    <property type="match status" value="1"/>
</dbReference>
<comment type="subcellular location">
    <subcellularLocation>
        <location evidence="1">Membrane</location>
        <topology evidence="1">Multi-pass membrane protein</topology>
    </subcellularLocation>
</comment>
<sequence>MIARAVILFTLIATIACIAPGYGDGLLTESDIVRVKARKISSIHSLPYEYYSLGYPRPDVLESAPENLAEYLFGDVIESSVYNFAFRKEVSCKLVQSCKKGETAECPYGITVPELTKDNIEDFQHRIEEDYEAELIVEGLPLANRQDPNTDCGNLPPYFEAIKTEKQKSSYARPNGFPVGCTNNDGKAEDINNHLTFVLYYHERAVQPDDKKRYAIVAAEVFPSSIAHTETSCSPEHPLPRDLPKFTITNTNTKKIPFSYSVVWKSSPVKYASRWDNYLQTPETEDNTKIHWFSIVNSLIIVVFLTGMIAMIMLRVLHKDIEFYNKIGIDPEEEDPTDETGWKLVHGDVFRVPPYYFLLSVLNGTGMQVLGMLFTSLLFALLGFIGKESRGSLMTIALVFYALMGAVGGYNGGRLYKTFQGKSWILLSLCICFLLPGFVFCLLLLVNIVAIYSSASVPFSILCMLIGIWFGVSLPLVVLGTFFGFKRSEIEFPTPTHRIRRQIPPQPTYLRAPFSILMGGILPFGAVFIELYFIMGSIWLHKYYMVFSFLLLVLMILLITCAEITIVLVYFQLCNEDYNWWWRSFLSSGSSAIYLFLYAAFYFYTSLGVQHLTMALLYFGYTLMITSMFFVMTGAIGFYSSLLFIKFIYGSIKVA</sequence>
<dbReference type="GO" id="GO:0005737">
    <property type="term" value="C:cytoplasm"/>
    <property type="evidence" value="ECO:0007669"/>
    <property type="project" value="UniProtKB-ARBA"/>
</dbReference>
<evidence type="ECO:0000256" key="4">
    <source>
        <dbReference type="ARBA" id="ARBA00022729"/>
    </source>
</evidence>
<feature type="transmembrane region" description="Helical" evidence="7">
    <location>
        <begin position="616"/>
        <end position="645"/>
    </location>
</feature>
<feature type="chain" id="PRO_5043093964" description="Transmembrane 9 superfamily member" evidence="7">
    <location>
        <begin position="24"/>
        <end position="655"/>
    </location>
</feature>
<name>A0AAW2Z4T2_9EUKA</name>
<keyword evidence="4 7" id="KW-0732">Signal</keyword>
<feature type="transmembrane region" description="Helical" evidence="7">
    <location>
        <begin position="546"/>
        <end position="573"/>
    </location>
</feature>
<comment type="caution">
    <text evidence="8">The sequence shown here is derived from an EMBL/GenBank/DDBJ whole genome shotgun (WGS) entry which is preliminary data.</text>
</comment>
<dbReference type="AlphaFoldDB" id="A0AAW2Z4T2"/>
<feature type="transmembrane region" description="Helical" evidence="7">
    <location>
        <begin position="424"/>
        <end position="453"/>
    </location>
</feature>
<keyword evidence="9" id="KW-1185">Reference proteome</keyword>
<keyword evidence="5 7" id="KW-1133">Transmembrane helix</keyword>
<keyword evidence="6 7" id="KW-0472">Membrane</keyword>
<gene>
    <name evidence="8" type="ORF">AKO1_003576</name>
</gene>
<evidence type="ECO:0000256" key="6">
    <source>
        <dbReference type="ARBA" id="ARBA00023136"/>
    </source>
</evidence>
<feature type="transmembrane region" description="Helical" evidence="7">
    <location>
        <begin position="459"/>
        <end position="485"/>
    </location>
</feature>
<evidence type="ECO:0000256" key="3">
    <source>
        <dbReference type="ARBA" id="ARBA00022692"/>
    </source>
</evidence>
<accession>A0AAW2Z4T2</accession>
<evidence type="ECO:0000313" key="9">
    <source>
        <dbReference type="Proteomes" id="UP001431209"/>
    </source>
</evidence>
<feature type="signal peptide" evidence="7">
    <location>
        <begin position="1"/>
        <end position="23"/>
    </location>
</feature>
<evidence type="ECO:0000313" key="8">
    <source>
        <dbReference type="EMBL" id="KAL0484848.1"/>
    </source>
</evidence>
<dbReference type="Pfam" id="PF02990">
    <property type="entry name" value="EMP70"/>
    <property type="match status" value="1"/>
</dbReference>
<proteinExistence type="inferred from homology"/>
<evidence type="ECO:0000256" key="2">
    <source>
        <dbReference type="ARBA" id="ARBA00005227"/>
    </source>
</evidence>
<dbReference type="InterPro" id="IPR004240">
    <property type="entry name" value="EMP70"/>
</dbReference>
<reference evidence="8 9" key="1">
    <citation type="submission" date="2024-03" db="EMBL/GenBank/DDBJ databases">
        <title>The Acrasis kona genome and developmental transcriptomes reveal deep origins of eukaryotic multicellular pathways.</title>
        <authorList>
            <person name="Sheikh S."/>
            <person name="Fu C.-J."/>
            <person name="Brown M.W."/>
            <person name="Baldauf S.L."/>
        </authorList>
    </citation>
    <scope>NUCLEOTIDE SEQUENCE [LARGE SCALE GENOMIC DNA]</scope>
    <source>
        <strain evidence="8 9">ATCC MYA-3509</strain>
    </source>
</reference>
<evidence type="ECO:0000256" key="7">
    <source>
        <dbReference type="RuleBase" id="RU363079"/>
    </source>
</evidence>
<feature type="transmembrane region" description="Helical" evidence="7">
    <location>
        <begin position="508"/>
        <end position="534"/>
    </location>
</feature>
<dbReference type="GO" id="GO:0016020">
    <property type="term" value="C:membrane"/>
    <property type="evidence" value="ECO:0007669"/>
    <property type="project" value="UniProtKB-SubCell"/>
</dbReference>
<dbReference type="PROSITE" id="PS51257">
    <property type="entry name" value="PROKAR_LIPOPROTEIN"/>
    <property type="match status" value="1"/>
</dbReference>
<keyword evidence="3 7" id="KW-0812">Transmembrane</keyword>
<evidence type="ECO:0000256" key="5">
    <source>
        <dbReference type="ARBA" id="ARBA00022989"/>
    </source>
</evidence>
<feature type="transmembrane region" description="Helical" evidence="7">
    <location>
        <begin position="355"/>
        <end position="385"/>
    </location>
</feature>
<organism evidence="8 9">
    <name type="scientific">Acrasis kona</name>
    <dbReference type="NCBI Taxonomy" id="1008807"/>
    <lineage>
        <taxon>Eukaryota</taxon>
        <taxon>Discoba</taxon>
        <taxon>Heterolobosea</taxon>
        <taxon>Tetramitia</taxon>
        <taxon>Eutetramitia</taxon>
        <taxon>Acrasidae</taxon>
        <taxon>Acrasis</taxon>
    </lineage>
</organism>
<protein>
    <recommendedName>
        <fullName evidence="7">Transmembrane 9 superfamily member</fullName>
    </recommendedName>
</protein>
<dbReference type="Proteomes" id="UP001431209">
    <property type="component" value="Unassembled WGS sequence"/>
</dbReference>
<feature type="transmembrane region" description="Helical" evidence="7">
    <location>
        <begin position="391"/>
        <end position="412"/>
    </location>
</feature>
<dbReference type="GO" id="GO:0072657">
    <property type="term" value="P:protein localization to membrane"/>
    <property type="evidence" value="ECO:0007669"/>
    <property type="project" value="TreeGrafter"/>
</dbReference>
<evidence type="ECO:0000256" key="1">
    <source>
        <dbReference type="ARBA" id="ARBA00004141"/>
    </source>
</evidence>
<feature type="transmembrane region" description="Helical" evidence="7">
    <location>
        <begin position="292"/>
        <end position="317"/>
    </location>
</feature>
<dbReference type="EMBL" id="JAOPGA020001077">
    <property type="protein sequence ID" value="KAL0484848.1"/>
    <property type="molecule type" value="Genomic_DNA"/>
</dbReference>